<gene>
    <name evidence="1" type="ORF">BDR25DRAFT_200116</name>
</gene>
<keyword evidence="2" id="KW-1185">Reference proteome</keyword>
<proteinExistence type="predicted"/>
<comment type="caution">
    <text evidence="1">The sequence shown here is derived from an EMBL/GenBank/DDBJ whole genome shotgun (WGS) entry which is preliminary data.</text>
</comment>
<sequence>MSTMVPTPADIAGWPAPNYVNPETRRPLVLSVEIPLCILVIMFTFVRFYSRTVIIQALGVDDWFMLAATIISVGTSIMTCVSTLPAYQTGYHAWDLRPEIAANPVKTAQMAMATQLLFVPITGFTKVSILLTYLRIFPSNTTRWFCHILLCFTAVWAAVSFFLALFQCRPVQSYWLIAQYPDRKCMNVALLYYITGGLNILSDFLIFLWPAKDLAKIQISTRQKVTLIAMFSLGIIICIAGVCRIWYTSVYLASYDTLWNGSTLYAIIAIETSIGIVCGCLPACKPLMSKMLPQIFATSHGSNHRSS</sequence>
<dbReference type="Proteomes" id="UP000799755">
    <property type="component" value="Unassembled WGS sequence"/>
</dbReference>
<name>A0ACB6R0J1_9PLEO</name>
<evidence type="ECO:0000313" key="1">
    <source>
        <dbReference type="EMBL" id="KAF2472809.1"/>
    </source>
</evidence>
<feature type="non-terminal residue" evidence="1">
    <location>
        <position position="307"/>
    </location>
</feature>
<dbReference type="EMBL" id="MU003501">
    <property type="protein sequence ID" value="KAF2472809.1"/>
    <property type="molecule type" value="Genomic_DNA"/>
</dbReference>
<reference evidence="1" key="1">
    <citation type="journal article" date="2020" name="Stud. Mycol.">
        <title>101 Dothideomycetes genomes: a test case for predicting lifestyles and emergence of pathogens.</title>
        <authorList>
            <person name="Haridas S."/>
            <person name="Albert R."/>
            <person name="Binder M."/>
            <person name="Bloem J."/>
            <person name="Labutti K."/>
            <person name="Salamov A."/>
            <person name="Andreopoulos B."/>
            <person name="Baker S."/>
            <person name="Barry K."/>
            <person name="Bills G."/>
            <person name="Bluhm B."/>
            <person name="Cannon C."/>
            <person name="Castanera R."/>
            <person name="Culley D."/>
            <person name="Daum C."/>
            <person name="Ezra D."/>
            <person name="Gonzalez J."/>
            <person name="Henrissat B."/>
            <person name="Kuo A."/>
            <person name="Liang C."/>
            <person name="Lipzen A."/>
            <person name="Lutzoni F."/>
            <person name="Magnuson J."/>
            <person name="Mondo S."/>
            <person name="Nolan M."/>
            <person name="Ohm R."/>
            <person name="Pangilinan J."/>
            <person name="Park H.-J."/>
            <person name="Ramirez L."/>
            <person name="Alfaro M."/>
            <person name="Sun H."/>
            <person name="Tritt A."/>
            <person name="Yoshinaga Y."/>
            <person name="Zwiers L.-H."/>
            <person name="Turgeon B."/>
            <person name="Goodwin S."/>
            <person name="Spatafora J."/>
            <person name="Crous P."/>
            <person name="Grigoriev I."/>
        </authorList>
    </citation>
    <scope>NUCLEOTIDE SEQUENCE</scope>
    <source>
        <strain evidence="1">ATCC 200398</strain>
    </source>
</reference>
<organism evidence="1 2">
    <name type="scientific">Lindgomyces ingoldianus</name>
    <dbReference type="NCBI Taxonomy" id="673940"/>
    <lineage>
        <taxon>Eukaryota</taxon>
        <taxon>Fungi</taxon>
        <taxon>Dikarya</taxon>
        <taxon>Ascomycota</taxon>
        <taxon>Pezizomycotina</taxon>
        <taxon>Dothideomycetes</taxon>
        <taxon>Pleosporomycetidae</taxon>
        <taxon>Pleosporales</taxon>
        <taxon>Lindgomycetaceae</taxon>
        <taxon>Lindgomyces</taxon>
    </lineage>
</organism>
<protein>
    <submittedName>
        <fullName evidence="1">Uncharacterized protein</fullName>
    </submittedName>
</protein>
<evidence type="ECO:0000313" key="2">
    <source>
        <dbReference type="Proteomes" id="UP000799755"/>
    </source>
</evidence>
<accession>A0ACB6R0J1</accession>